<keyword evidence="3 6" id="KW-0808">Transferase</keyword>
<dbReference type="AlphaFoldDB" id="A0A9D5BR55"/>
<evidence type="ECO:0000259" key="10">
    <source>
        <dbReference type="Pfam" id="PF08541"/>
    </source>
</evidence>
<dbReference type="Pfam" id="PF08541">
    <property type="entry name" value="ACP_syn_III_C"/>
    <property type="match status" value="1"/>
</dbReference>
<dbReference type="Gramene" id="PSAT_LOCUS4008_t1">
    <property type="protein sequence ID" value="CAL5183444.1"/>
    <property type="gene ID" value="PSAT_LOCUS4008"/>
</dbReference>
<feature type="transmembrane region" description="Helical" evidence="8">
    <location>
        <begin position="90"/>
        <end position="109"/>
    </location>
</feature>
<dbReference type="EC" id="2.3.1.-" evidence="6"/>
<protein>
    <recommendedName>
        <fullName evidence="6">3-ketoacyl-CoA synthase</fullName>
        <ecNumber evidence="6">2.3.1.-</ecNumber>
    </recommendedName>
</protein>
<dbReference type="CDD" id="cd00831">
    <property type="entry name" value="CHS_like"/>
    <property type="match status" value="1"/>
</dbReference>
<keyword evidence="12" id="KW-1185">Reference proteome</keyword>
<comment type="pathway">
    <text evidence="1 6">Lipid metabolism; fatty acid biosynthesis.</text>
</comment>
<feature type="region of interest" description="Disordered" evidence="7">
    <location>
        <begin position="1"/>
        <end position="30"/>
    </location>
</feature>
<keyword evidence="4 6" id="KW-0012">Acyltransferase</keyword>
<dbReference type="GO" id="GO:0016020">
    <property type="term" value="C:membrane"/>
    <property type="evidence" value="ECO:0007669"/>
    <property type="project" value="InterPro"/>
</dbReference>
<dbReference type="Gene3D" id="3.40.47.10">
    <property type="match status" value="2"/>
</dbReference>
<dbReference type="Gramene" id="Psat01G0543900-T1">
    <property type="protein sequence ID" value="KAI5448002.1"/>
    <property type="gene ID" value="KIW84_015439"/>
</dbReference>
<dbReference type="InterPro" id="IPR013601">
    <property type="entry name" value="FAE1_typ3_polyketide_synth"/>
</dbReference>
<dbReference type="GO" id="GO:0006633">
    <property type="term" value="P:fatty acid biosynthetic process"/>
    <property type="evidence" value="ECO:0007669"/>
    <property type="project" value="InterPro"/>
</dbReference>
<comment type="catalytic activity">
    <reaction evidence="5">
        <text>a very-long-chain acyl-CoA + malonyl-CoA + H(+) = a very-long-chain 3-oxoacyl-CoA + CO2 + CoA</text>
        <dbReference type="Rhea" id="RHEA:32727"/>
        <dbReference type="ChEBI" id="CHEBI:15378"/>
        <dbReference type="ChEBI" id="CHEBI:16526"/>
        <dbReference type="ChEBI" id="CHEBI:57287"/>
        <dbReference type="ChEBI" id="CHEBI:57384"/>
        <dbReference type="ChEBI" id="CHEBI:90725"/>
        <dbReference type="ChEBI" id="CHEBI:90736"/>
        <dbReference type="EC" id="2.3.1.199"/>
    </reaction>
</comment>
<feature type="domain" description="Beta-ketoacyl-[acyl-carrier-protein] synthase III C-terminal" evidence="10">
    <location>
        <begin position="412"/>
        <end position="491"/>
    </location>
</feature>
<dbReference type="OrthoDB" id="329835at2759"/>
<keyword evidence="8" id="KW-0812">Transmembrane</keyword>
<dbReference type="GO" id="GO:0009922">
    <property type="term" value="F:fatty acid elongase activity"/>
    <property type="evidence" value="ECO:0007669"/>
    <property type="project" value="UniProtKB-EC"/>
</dbReference>
<comment type="similarity">
    <text evidence="2 6">Belongs to the thiolase-like superfamily. Chalcone/stilbene synthases family.</text>
</comment>
<dbReference type="InterPro" id="IPR016039">
    <property type="entry name" value="Thiolase-like"/>
</dbReference>
<sequence length="509" mass="57557">MSNESEEFSTEIVQRGVENNGPNDGPVSSSVKVRPRIPDFLSSVNLKYVKLGYGYLIKKRLYLLLAPPLLAILIHHIGKFTMEDLFFKYNITEGLFISGVLLLMLYIYIDSTPTSTYLIDFSCFRPSNDYKISKAEFIELSKRSGNFNESAIKFQEQVLKKSGIGDETYLPKAVFRPGYTSTLKEGREELSMVMFGAIKNLLAATKVKPKDIKILIVNCGILNTTPSISSMVINHFKLRPDIRSFNLGGMGCAAGITAVDLAKDLLDAYPRSYALVVSTEAVSYSWYSGNDYDMLLPNCFFRMGASAVLLSNYRLDRWRAKYELKQLVRTHKGMDNKSFKSIHQREDNEGKKGLSISKEIIEVGGNALKANITTLGPLVLPVSEQLHFFTNLLFKKKKTKPYIPDYKLAFQHVCALATSKNVLDEIQKNLELTEEYMEASRKTLERFGNTSSSSNWYELAYLEFNKRIKKGDRVCQIAFGSGFMCNSVVWKALRNVGKPKQSPWIEDDN</sequence>
<dbReference type="Gramene" id="Psat1g204680.1">
    <property type="protein sequence ID" value="Psat1g204680.1.cds"/>
    <property type="gene ID" value="Psat1g204680"/>
</dbReference>
<proteinExistence type="inferred from homology"/>
<name>A0A9D5BR55_PEA</name>
<dbReference type="Proteomes" id="UP001058974">
    <property type="component" value="Chromosome 1"/>
</dbReference>
<evidence type="ECO:0000256" key="6">
    <source>
        <dbReference type="PIRNR" id="PIRNR036417"/>
    </source>
</evidence>
<evidence type="ECO:0000256" key="5">
    <source>
        <dbReference type="ARBA" id="ARBA00047375"/>
    </source>
</evidence>
<evidence type="ECO:0000256" key="7">
    <source>
        <dbReference type="SAM" id="MobiDB-lite"/>
    </source>
</evidence>
<keyword evidence="8" id="KW-1133">Transmembrane helix</keyword>
<comment type="caution">
    <text evidence="11">The sequence shown here is derived from an EMBL/GenBank/DDBJ whole genome shotgun (WGS) entry which is preliminary data.</text>
</comment>
<evidence type="ECO:0000313" key="11">
    <source>
        <dbReference type="EMBL" id="KAI5448002.1"/>
    </source>
</evidence>
<dbReference type="InterPro" id="IPR012392">
    <property type="entry name" value="3-ktacl-CoA_syn"/>
</dbReference>
<feature type="transmembrane region" description="Helical" evidence="8">
    <location>
        <begin position="61"/>
        <end position="78"/>
    </location>
</feature>
<dbReference type="PIRSF" id="PIRSF036417">
    <property type="entry name" value="3-ktacl-CoA_syn"/>
    <property type="match status" value="1"/>
</dbReference>
<keyword evidence="8" id="KW-0472">Membrane</keyword>
<dbReference type="Pfam" id="PF08392">
    <property type="entry name" value="FAE1_CUT1_RppA"/>
    <property type="match status" value="1"/>
</dbReference>
<evidence type="ECO:0000256" key="4">
    <source>
        <dbReference type="ARBA" id="ARBA00023315"/>
    </source>
</evidence>
<feature type="domain" description="FAE" evidence="9">
    <location>
        <begin position="113"/>
        <end position="396"/>
    </location>
</feature>
<evidence type="ECO:0000256" key="2">
    <source>
        <dbReference type="ARBA" id="ARBA00005531"/>
    </source>
</evidence>
<dbReference type="PANTHER" id="PTHR31561">
    <property type="entry name" value="3-KETOACYL-COA SYNTHASE"/>
    <property type="match status" value="1"/>
</dbReference>
<organism evidence="11 12">
    <name type="scientific">Pisum sativum</name>
    <name type="common">Garden pea</name>
    <name type="synonym">Lathyrus oleraceus</name>
    <dbReference type="NCBI Taxonomy" id="3888"/>
    <lineage>
        <taxon>Eukaryota</taxon>
        <taxon>Viridiplantae</taxon>
        <taxon>Streptophyta</taxon>
        <taxon>Embryophyta</taxon>
        <taxon>Tracheophyta</taxon>
        <taxon>Spermatophyta</taxon>
        <taxon>Magnoliopsida</taxon>
        <taxon>eudicotyledons</taxon>
        <taxon>Gunneridae</taxon>
        <taxon>Pentapetalae</taxon>
        <taxon>rosids</taxon>
        <taxon>fabids</taxon>
        <taxon>Fabales</taxon>
        <taxon>Fabaceae</taxon>
        <taxon>Papilionoideae</taxon>
        <taxon>50 kb inversion clade</taxon>
        <taxon>NPAAA clade</taxon>
        <taxon>Hologalegina</taxon>
        <taxon>IRL clade</taxon>
        <taxon>Fabeae</taxon>
        <taxon>Lathyrus</taxon>
    </lineage>
</organism>
<evidence type="ECO:0000259" key="9">
    <source>
        <dbReference type="Pfam" id="PF08392"/>
    </source>
</evidence>
<evidence type="ECO:0000313" key="12">
    <source>
        <dbReference type="Proteomes" id="UP001058974"/>
    </source>
</evidence>
<evidence type="ECO:0000256" key="1">
    <source>
        <dbReference type="ARBA" id="ARBA00005194"/>
    </source>
</evidence>
<reference evidence="11 12" key="1">
    <citation type="journal article" date="2022" name="Nat. Genet.">
        <title>Improved pea reference genome and pan-genome highlight genomic features and evolutionary characteristics.</title>
        <authorList>
            <person name="Yang T."/>
            <person name="Liu R."/>
            <person name="Luo Y."/>
            <person name="Hu S."/>
            <person name="Wang D."/>
            <person name="Wang C."/>
            <person name="Pandey M.K."/>
            <person name="Ge S."/>
            <person name="Xu Q."/>
            <person name="Li N."/>
            <person name="Li G."/>
            <person name="Huang Y."/>
            <person name="Saxena R.K."/>
            <person name="Ji Y."/>
            <person name="Li M."/>
            <person name="Yan X."/>
            <person name="He Y."/>
            <person name="Liu Y."/>
            <person name="Wang X."/>
            <person name="Xiang C."/>
            <person name="Varshney R.K."/>
            <person name="Ding H."/>
            <person name="Gao S."/>
            <person name="Zong X."/>
        </authorList>
    </citation>
    <scope>NUCLEOTIDE SEQUENCE [LARGE SCALE GENOMIC DNA]</scope>
    <source>
        <strain evidence="11 12">cv. Zhongwan 6</strain>
    </source>
</reference>
<evidence type="ECO:0000256" key="3">
    <source>
        <dbReference type="ARBA" id="ARBA00022679"/>
    </source>
</evidence>
<dbReference type="InterPro" id="IPR013747">
    <property type="entry name" value="ACP_syn_III_C"/>
</dbReference>
<feature type="compositionally biased region" description="Polar residues" evidence="7">
    <location>
        <begin position="20"/>
        <end position="30"/>
    </location>
</feature>
<accession>A0A9D5BR55</accession>
<evidence type="ECO:0000256" key="8">
    <source>
        <dbReference type="SAM" id="Phobius"/>
    </source>
</evidence>
<dbReference type="EMBL" id="JAMSHJ010000001">
    <property type="protein sequence ID" value="KAI5448002.1"/>
    <property type="molecule type" value="Genomic_DNA"/>
</dbReference>
<gene>
    <name evidence="11" type="ORF">KIW84_015439</name>
</gene>
<dbReference type="SUPFAM" id="SSF53901">
    <property type="entry name" value="Thiolase-like"/>
    <property type="match status" value="2"/>
</dbReference>